<evidence type="ECO:0000256" key="1">
    <source>
        <dbReference type="ARBA" id="ARBA00004370"/>
    </source>
</evidence>
<name>A0AAU9KMW8_9STRA</name>
<protein>
    <submittedName>
        <fullName evidence="7">Uncharacterized protein</fullName>
    </submittedName>
</protein>
<evidence type="ECO:0000313" key="9">
    <source>
        <dbReference type="Proteomes" id="UP001158986"/>
    </source>
</evidence>
<comment type="subcellular location">
    <subcellularLocation>
        <location evidence="1">Membrane</location>
    </subcellularLocation>
</comment>
<organism evidence="7 10">
    <name type="scientific">Peronospora belbahrii</name>
    <dbReference type="NCBI Taxonomy" id="622444"/>
    <lineage>
        <taxon>Eukaryota</taxon>
        <taxon>Sar</taxon>
        <taxon>Stramenopiles</taxon>
        <taxon>Oomycota</taxon>
        <taxon>Peronosporomycetes</taxon>
        <taxon>Peronosporales</taxon>
        <taxon>Peronosporaceae</taxon>
        <taxon>Peronospora</taxon>
    </lineage>
</organism>
<keyword evidence="3 6" id="KW-0812">Transmembrane</keyword>
<evidence type="ECO:0000313" key="10">
    <source>
        <dbReference type="Proteomes" id="UP001160483"/>
    </source>
</evidence>
<keyword evidence="4 6" id="KW-1133">Transmembrane helix</keyword>
<dbReference type="PANTHER" id="PTHR12668:SF43">
    <property type="entry name" value="TRANSMEMBRANE PROTEIN 14 HOMOLOG"/>
    <property type="match status" value="1"/>
</dbReference>
<dbReference type="PANTHER" id="PTHR12668">
    <property type="entry name" value="TRANSMEMBRANE PROTEIN 14, 15"/>
    <property type="match status" value="1"/>
</dbReference>
<accession>A0AAU9KMW8</accession>
<evidence type="ECO:0000256" key="4">
    <source>
        <dbReference type="ARBA" id="ARBA00022989"/>
    </source>
</evidence>
<sequence length="125" mass="13525">MYDFCLTIPYGIMLSLGGLTGYISSGSTMSLLGGGLSGAFLSFVGYCSYNEYIQNPAAMITSKLWPALSLAVSAPLTLIMGHRYYKTTNTFFPAGFVAVSSAGMTVFYVWILLLKQTKSQDKKKA</sequence>
<comment type="similarity">
    <text evidence="2">Belongs to the TMEM14 family.</text>
</comment>
<dbReference type="Gene3D" id="1.10.10.1740">
    <property type="entry name" value="Transmembrane protein 14-like"/>
    <property type="match status" value="1"/>
</dbReference>
<evidence type="ECO:0000256" key="6">
    <source>
        <dbReference type="SAM" id="Phobius"/>
    </source>
</evidence>
<reference evidence="7 9" key="1">
    <citation type="submission" date="2021-11" db="EMBL/GenBank/DDBJ databases">
        <authorList>
            <person name="Islam A."/>
            <person name="Islam S."/>
            <person name="Flora M.S."/>
            <person name="Rahman M."/>
            <person name="Ziaur R.M."/>
            <person name="Epstein J.H."/>
            <person name="Hassan M."/>
            <person name="Klassen M."/>
            <person name="Woodard K."/>
            <person name="Webb A."/>
            <person name="Webby R.J."/>
            <person name="El Zowalaty M.E."/>
        </authorList>
    </citation>
    <scope>NUCLEOTIDE SEQUENCE</scope>
    <source>
        <strain evidence="8">Pbs1</strain>
        <strain evidence="7">Pbs3</strain>
    </source>
</reference>
<proteinExistence type="inferred from homology"/>
<dbReference type="EMBL" id="CAKKTJ010000112">
    <property type="protein sequence ID" value="CAH0474653.1"/>
    <property type="molecule type" value="Genomic_DNA"/>
</dbReference>
<dbReference type="GO" id="GO:0016020">
    <property type="term" value="C:membrane"/>
    <property type="evidence" value="ECO:0007669"/>
    <property type="project" value="UniProtKB-SubCell"/>
</dbReference>
<dbReference type="Proteomes" id="UP001160483">
    <property type="component" value="Unassembled WGS sequence"/>
</dbReference>
<feature type="transmembrane region" description="Helical" evidence="6">
    <location>
        <begin position="91"/>
        <end position="114"/>
    </location>
</feature>
<evidence type="ECO:0000313" key="7">
    <source>
        <dbReference type="EMBL" id="CAH0474653.1"/>
    </source>
</evidence>
<evidence type="ECO:0000256" key="3">
    <source>
        <dbReference type="ARBA" id="ARBA00022692"/>
    </source>
</evidence>
<dbReference type="Pfam" id="PF03647">
    <property type="entry name" value="Tmemb_14"/>
    <property type="match status" value="1"/>
</dbReference>
<feature type="transmembrane region" description="Helical" evidence="6">
    <location>
        <begin position="31"/>
        <end position="52"/>
    </location>
</feature>
<gene>
    <name evidence="8" type="ORF">PBS001_LOCUS3345</name>
    <name evidence="7" type="ORF">PBS003_LOCUS1497</name>
</gene>
<evidence type="ECO:0000256" key="2">
    <source>
        <dbReference type="ARBA" id="ARBA00007590"/>
    </source>
</evidence>
<evidence type="ECO:0000313" key="8">
    <source>
        <dbReference type="EMBL" id="CAH0516698.1"/>
    </source>
</evidence>
<comment type="caution">
    <text evidence="7">The sequence shown here is derived from an EMBL/GenBank/DDBJ whole genome shotgun (WGS) entry which is preliminary data.</text>
</comment>
<dbReference type="AlphaFoldDB" id="A0AAU9KMW8"/>
<dbReference type="EMBL" id="CAKLCB010000200">
    <property type="protein sequence ID" value="CAH0516698.1"/>
    <property type="molecule type" value="Genomic_DNA"/>
</dbReference>
<evidence type="ECO:0000256" key="5">
    <source>
        <dbReference type="ARBA" id="ARBA00023136"/>
    </source>
</evidence>
<keyword evidence="9" id="KW-1185">Reference proteome</keyword>
<dbReference type="Proteomes" id="UP001158986">
    <property type="component" value="Unassembled WGS sequence"/>
</dbReference>
<feature type="transmembrane region" description="Helical" evidence="6">
    <location>
        <begin position="64"/>
        <end position="85"/>
    </location>
</feature>
<dbReference type="InterPro" id="IPR044890">
    <property type="entry name" value="TMEM14_sf"/>
</dbReference>
<dbReference type="InterPro" id="IPR005349">
    <property type="entry name" value="TMEM14"/>
</dbReference>
<keyword evidence="5 6" id="KW-0472">Membrane</keyword>